<reference evidence="1 2" key="1">
    <citation type="journal article" date="2018" name="Nat. Genet.">
        <title>The Rosa genome provides new insights in the design of modern roses.</title>
        <authorList>
            <person name="Bendahmane M."/>
        </authorList>
    </citation>
    <scope>NUCLEOTIDE SEQUENCE [LARGE SCALE GENOMIC DNA]</scope>
    <source>
        <strain evidence="2">cv. Old Blush</strain>
    </source>
</reference>
<name>A0A2P6QDV7_ROSCH</name>
<dbReference type="AlphaFoldDB" id="A0A2P6QDV7"/>
<evidence type="ECO:0000313" key="1">
    <source>
        <dbReference type="EMBL" id="PRQ32363.1"/>
    </source>
</evidence>
<dbReference type="EMBL" id="PDCK01000043">
    <property type="protein sequence ID" value="PRQ32363.1"/>
    <property type="molecule type" value="Genomic_DNA"/>
</dbReference>
<keyword evidence="2" id="KW-1185">Reference proteome</keyword>
<gene>
    <name evidence="1" type="ORF">RchiOBHm_Chr5g0045561</name>
</gene>
<accession>A0A2P6QDV7</accession>
<protein>
    <submittedName>
        <fullName evidence="1">Uncharacterized protein</fullName>
    </submittedName>
</protein>
<dbReference type="Gramene" id="PRQ32363">
    <property type="protein sequence ID" value="PRQ32363"/>
    <property type="gene ID" value="RchiOBHm_Chr5g0045561"/>
</dbReference>
<proteinExistence type="predicted"/>
<sequence>MSRIVHFLRVPLLAPSLRGLTIVRLWNGLSSHGSRFIDLHKHVVVFFSYAHGSNKLMKSSDASGIDINLIVLSYHQCRDGEGRESLLDQHHISDFLPTKFHQRLDTKCFRIVVKYRLEITEAEAMPSHF</sequence>
<organism evidence="1 2">
    <name type="scientific">Rosa chinensis</name>
    <name type="common">China rose</name>
    <dbReference type="NCBI Taxonomy" id="74649"/>
    <lineage>
        <taxon>Eukaryota</taxon>
        <taxon>Viridiplantae</taxon>
        <taxon>Streptophyta</taxon>
        <taxon>Embryophyta</taxon>
        <taxon>Tracheophyta</taxon>
        <taxon>Spermatophyta</taxon>
        <taxon>Magnoliopsida</taxon>
        <taxon>eudicotyledons</taxon>
        <taxon>Gunneridae</taxon>
        <taxon>Pentapetalae</taxon>
        <taxon>rosids</taxon>
        <taxon>fabids</taxon>
        <taxon>Rosales</taxon>
        <taxon>Rosaceae</taxon>
        <taxon>Rosoideae</taxon>
        <taxon>Rosoideae incertae sedis</taxon>
        <taxon>Rosa</taxon>
    </lineage>
</organism>
<dbReference type="Proteomes" id="UP000238479">
    <property type="component" value="Chromosome 5"/>
</dbReference>
<comment type="caution">
    <text evidence="1">The sequence shown here is derived from an EMBL/GenBank/DDBJ whole genome shotgun (WGS) entry which is preliminary data.</text>
</comment>
<evidence type="ECO:0000313" key="2">
    <source>
        <dbReference type="Proteomes" id="UP000238479"/>
    </source>
</evidence>